<gene>
    <name evidence="3" type="ORF">A2Y85_03290</name>
</gene>
<dbReference type="Pfam" id="PF09587">
    <property type="entry name" value="PGA_cap"/>
    <property type="match status" value="1"/>
</dbReference>
<evidence type="ECO:0000313" key="4">
    <source>
        <dbReference type="Proteomes" id="UP000177025"/>
    </source>
</evidence>
<dbReference type="Proteomes" id="UP000177025">
    <property type="component" value="Unassembled WGS sequence"/>
</dbReference>
<dbReference type="InterPro" id="IPR019079">
    <property type="entry name" value="Capsule_synth_CapA"/>
</dbReference>
<feature type="domain" description="Capsule synthesis protein CapA" evidence="2">
    <location>
        <begin position="20"/>
        <end position="257"/>
    </location>
</feature>
<name>A0A1F4UEA6_UNCW3</name>
<dbReference type="InterPro" id="IPR052169">
    <property type="entry name" value="CW_Biosynth-Accessory"/>
</dbReference>
<dbReference type="EMBL" id="MEUM01000029">
    <property type="protein sequence ID" value="OGC43278.1"/>
    <property type="molecule type" value="Genomic_DNA"/>
</dbReference>
<evidence type="ECO:0000256" key="1">
    <source>
        <dbReference type="ARBA" id="ARBA00005662"/>
    </source>
</evidence>
<accession>A0A1F4UEA6</accession>
<comment type="similarity">
    <text evidence="1">Belongs to the CapA family.</text>
</comment>
<dbReference type="AlphaFoldDB" id="A0A1F4UEA6"/>
<dbReference type="CDD" id="cd07381">
    <property type="entry name" value="MPP_CapA"/>
    <property type="match status" value="1"/>
</dbReference>
<dbReference type="InterPro" id="IPR029052">
    <property type="entry name" value="Metallo-depent_PP-like"/>
</dbReference>
<comment type="caution">
    <text evidence="3">The sequence shown here is derived from an EMBL/GenBank/DDBJ whole genome shotgun (WGS) entry which is preliminary data.</text>
</comment>
<evidence type="ECO:0000259" key="2">
    <source>
        <dbReference type="SMART" id="SM00854"/>
    </source>
</evidence>
<dbReference type="SMART" id="SM00854">
    <property type="entry name" value="PGA_cap"/>
    <property type="match status" value="1"/>
</dbReference>
<sequence length="547" mass="61885">MILIFTLFFIGQSPAQQSVRFCAVGDILLDRGIRRSIEQNTLNYPFEQIADFINAHDLAFCNLECPISAIGYSTSKIYCFRADTNFFTGLTNAGFNIFCLANNHVIDWGPAACLDTRNLIENKGLYAVGAGEDQSIAISPTIISCNGLKFAFIASVGAPLKEVIWPLLKPGPAQASLDTIIDRIRMVRDSVDFVIVSMHWGTEYVHVPDKWQIEWAHEIIDAGADLLIGHHPHVLQSVELYGNKLIAYSLGNFIFDQRKLYQRQSTVLSIVFNKGSIDSISLRPVLIDNFQPALASDTMFDKISGLINKISLNNFRHQILEDRILCLNESNGSVFPVPILRTYSIPYDISIYQDRITIVDNANLLSKTHLIENGTIADAEIFTEPVLKIFAIVRSQNAVYADKIAHYQLQNGSIAEVDLKYTDDRPWKIEKGDIDGDSKPELCLAVNKMAKFSKKRNNRLQIFSCDGQRLEPLWFSSANEIEFYDMMIRDVQNDGLADLLVLNQQDNNREILLYQWIGSRFVLDHVLMTNVQTDWIEDAFFQYSATK</sequence>
<dbReference type="SUPFAM" id="SSF56300">
    <property type="entry name" value="Metallo-dependent phosphatases"/>
    <property type="match status" value="1"/>
</dbReference>
<dbReference type="Gene3D" id="3.60.21.10">
    <property type="match status" value="1"/>
</dbReference>
<dbReference type="InterPro" id="IPR028994">
    <property type="entry name" value="Integrin_alpha_N"/>
</dbReference>
<dbReference type="SUPFAM" id="SSF69318">
    <property type="entry name" value="Integrin alpha N-terminal domain"/>
    <property type="match status" value="1"/>
</dbReference>
<proteinExistence type="inferred from homology"/>
<dbReference type="PANTHER" id="PTHR33393">
    <property type="entry name" value="POLYGLUTAMINE SYNTHESIS ACCESSORY PROTEIN RV0574C-RELATED"/>
    <property type="match status" value="1"/>
</dbReference>
<protein>
    <recommendedName>
        <fullName evidence="2">Capsule synthesis protein CapA domain-containing protein</fullName>
    </recommendedName>
</protein>
<evidence type="ECO:0000313" key="3">
    <source>
        <dbReference type="EMBL" id="OGC43278.1"/>
    </source>
</evidence>
<organism evidence="3 4">
    <name type="scientific">candidate division WOR-3 bacterium RBG_13_43_14</name>
    <dbReference type="NCBI Taxonomy" id="1802590"/>
    <lineage>
        <taxon>Bacteria</taxon>
        <taxon>Bacteria division WOR-3</taxon>
    </lineage>
</organism>
<reference evidence="3 4" key="1">
    <citation type="journal article" date="2016" name="Nat. Commun.">
        <title>Thousands of microbial genomes shed light on interconnected biogeochemical processes in an aquifer system.</title>
        <authorList>
            <person name="Anantharaman K."/>
            <person name="Brown C.T."/>
            <person name="Hug L.A."/>
            <person name="Sharon I."/>
            <person name="Castelle C.J."/>
            <person name="Probst A.J."/>
            <person name="Thomas B.C."/>
            <person name="Singh A."/>
            <person name="Wilkins M.J."/>
            <person name="Karaoz U."/>
            <person name="Brodie E.L."/>
            <person name="Williams K.H."/>
            <person name="Hubbard S.S."/>
            <person name="Banfield J.F."/>
        </authorList>
    </citation>
    <scope>NUCLEOTIDE SEQUENCE [LARGE SCALE GENOMIC DNA]</scope>
</reference>
<dbReference type="PANTHER" id="PTHR33393:SF12">
    <property type="entry name" value="CAPSULE BIOSYNTHESIS PROTEIN CAPA"/>
    <property type="match status" value="1"/>
</dbReference>